<protein>
    <submittedName>
        <fullName evidence="2">Uncharacterized protein</fullName>
    </submittedName>
</protein>
<comment type="caution">
    <text evidence="2">The sequence shown here is derived from an EMBL/GenBank/DDBJ whole genome shotgun (WGS) entry which is preliminary data.</text>
</comment>
<accession>A0A7C1CEG3</accession>
<name>A0A7C1CEG3_9CREN</name>
<proteinExistence type="predicted"/>
<keyword evidence="1" id="KW-1133">Transmembrane helix</keyword>
<organism evidence="2">
    <name type="scientific">Thermofilum adornatum</name>
    <dbReference type="NCBI Taxonomy" id="1365176"/>
    <lineage>
        <taxon>Archaea</taxon>
        <taxon>Thermoproteota</taxon>
        <taxon>Thermoprotei</taxon>
        <taxon>Thermofilales</taxon>
        <taxon>Thermofilaceae</taxon>
        <taxon>Thermofilum</taxon>
    </lineage>
</organism>
<evidence type="ECO:0000313" key="2">
    <source>
        <dbReference type="EMBL" id="HDP15355.1"/>
    </source>
</evidence>
<gene>
    <name evidence="2" type="ORF">ENN26_06245</name>
</gene>
<keyword evidence="1" id="KW-0812">Transmembrane</keyword>
<feature type="transmembrane region" description="Helical" evidence="1">
    <location>
        <begin position="339"/>
        <end position="361"/>
    </location>
</feature>
<keyword evidence="1" id="KW-0472">Membrane</keyword>
<evidence type="ECO:0000256" key="1">
    <source>
        <dbReference type="SAM" id="Phobius"/>
    </source>
</evidence>
<dbReference type="AlphaFoldDB" id="A0A7C1CEG3"/>
<dbReference type="EMBL" id="DSAY01000112">
    <property type="protein sequence ID" value="HDP15355.1"/>
    <property type="molecule type" value="Genomic_DNA"/>
</dbReference>
<reference evidence="2" key="1">
    <citation type="journal article" date="2020" name="mSystems">
        <title>Genome- and Community-Level Interaction Insights into Carbon Utilization and Element Cycling Functions of Hydrothermarchaeota in Hydrothermal Sediment.</title>
        <authorList>
            <person name="Zhou Z."/>
            <person name="Liu Y."/>
            <person name="Xu W."/>
            <person name="Pan J."/>
            <person name="Luo Z.H."/>
            <person name="Li M."/>
        </authorList>
    </citation>
    <scope>NUCLEOTIDE SEQUENCE [LARGE SCALE GENOMIC DNA]</scope>
    <source>
        <strain evidence="2">SpSt-116</strain>
    </source>
</reference>
<sequence>MLADLELATELYFEFRSDGDPAKLLLSLYHAQRAVEKSFKLMAVAMGLFEEEKLKKELGHYPVIKTLQLLVDETQKLIKELDRSGQKQHLAWMSHAERFLATQGEELKSLLNFVKKASCLERVSRALNLDISLGKKTPRELEKILESLENERGQSPNMVNIYEAVQAQVVSYWLWLKFMVELYGKTSSVKEVLEKRDPLTSEDLAQIINGIKKQSLQFYQQSLRMIWENPMESLKQLADIMPSVIENTRKTMENPDNLYKFLVNVVISLKDEKVPDALKIRIKTIVTIAFLALGIPQMADGKTLIDHILCLDVFSECGRYVEPGNGKTNMDLVAEKQDVAALLVTSAQLWVIFFYAWYNFLKSLEKEAKKS</sequence>